<dbReference type="PANTHER" id="PTHR11139">
    <property type="entry name" value="ATAXIA TELANGIECTASIA MUTATED ATM -RELATED"/>
    <property type="match status" value="1"/>
</dbReference>
<dbReference type="Gene3D" id="1.10.1070.11">
    <property type="entry name" value="Phosphatidylinositol 3-/4-kinase, catalytic domain"/>
    <property type="match status" value="1"/>
</dbReference>
<dbReference type="GO" id="GO:0031929">
    <property type="term" value="P:TOR signaling"/>
    <property type="evidence" value="ECO:0007669"/>
    <property type="project" value="TreeGrafter"/>
</dbReference>
<dbReference type="EMBL" id="NEVH01016327">
    <property type="protein sequence ID" value="PNF25688.1"/>
    <property type="molecule type" value="Genomic_DNA"/>
</dbReference>
<dbReference type="OrthoDB" id="10065496at2759"/>
<evidence type="ECO:0000259" key="1">
    <source>
        <dbReference type="PROSITE" id="PS50290"/>
    </source>
</evidence>
<dbReference type="Proteomes" id="UP000235965">
    <property type="component" value="Unassembled WGS sequence"/>
</dbReference>
<dbReference type="InterPro" id="IPR011009">
    <property type="entry name" value="Kinase-like_dom_sf"/>
</dbReference>
<dbReference type="GO" id="GO:0031931">
    <property type="term" value="C:TORC1 complex"/>
    <property type="evidence" value="ECO:0007669"/>
    <property type="project" value="TreeGrafter"/>
</dbReference>
<dbReference type="SUPFAM" id="SSF56112">
    <property type="entry name" value="Protein kinase-like (PK-like)"/>
    <property type="match status" value="1"/>
</dbReference>
<evidence type="ECO:0000313" key="3">
    <source>
        <dbReference type="Proteomes" id="UP000235965"/>
    </source>
</evidence>
<name>A0A2J7QAR5_9NEOP</name>
<dbReference type="STRING" id="105785.A0A2J7QAR5"/>
<evidence type="ECO:0000313" key="2">
    <source>
        <dbReference type="EMBL" id="PNF25688.1"/>
    </source>
</evidence>
<dbReference type="InterPro" id="IPR050517">
    <property type="entry name" value="DDR_Repair_Kinase"/>
</dbReference>
<proteinExistence type="predicted"/>
<feature type="non-terminal residue" evidence="2">
    <location>
        <position position="235"/>
    </location>
</feature>
<dbReference type="PROSITE" id="PS50290">
    <property type="entry name" value="PI3_4_KINASE_3"/>
    <property type="match status" value="1"/>
</dbReference>
<comment type="caution">
    <text evidence="2">The sequence shown here is derived from an EMBL/GenBank/DDBJ whole genome shotgun (WGS) entry which is preliminary data.</text>
</comment>
<keyword evidence="3" id="KW-1185">Reference proteome</keyword>
<gene>
    <name evidence="2" type="ORF">B7P43_G16147</name>
</gene>
<dbReference type="GO" id="GO:0016242">
    <property type="term" value="P:negative regulation of macroautophagy"/>
    <property type="evidence" value="ECO:0007669"/>
    <property type="project" value="TreeGrafter"/>
</dbReference>
<dbReference type="InParanoid" id="A0A2J7QAR5"/>
<dbReference type="InterPro" id="IPR000403">
    <property type="entry name" value="PI3/4_kinase_cat_dom"/>
</dbReference>
<reference evidence="2 3" key="1">
    <citation type="submission" date="2017-12" db="EMBL/GenBank/DDBJ databases">
        <title>Hemimetabolous genomes reveal molecular basis of termite eusociality.</title>
        <authorList>
            <person name="Harrison M.C."/>
            <person name="Jongepier E."/>
            <person name="Robertson H.M."/>
            <person name="Arning N."/>
            <person name="Bitard-Feildel T."/>
            <person name="Chao H."/>
            <person name="Childers C.P."/>
            <person name="Dinh H."/>
            <person name="Doddapaneni H."/>
            <person name="Dugan S."/>
            <person name="Gowin J."/>
            <person name="Greiner C."/>
            <person name="Han Y."/>
            <person name="Hu H."/>
            <person name="Hughes D.S.T."/>
            <person name="Huylmans A.-K."/>
            <person name="Kemena C."/>
            <person name="Kremer L.P.M."/>
            <person name="Lee S.L."/>
            <person name="Lopez-Ezquerra A."/>
            <person name="Mallet L."/>
            <person name="Monroy-Kuhn J.M."/>
            <person name="Moser A."/>
            <person name="Murali S.C."/>
            <person name="Muzny D.M."/>
            <person name="Otani S."/>
            <person name="Piulachs M.-D."/>
            <person name="Poelchau M."/>
            <person name="Qu J."/>
            <person name="Schaub F."/>
            <person name="Wada-Katsumata A."/>
            <person name="Worley K.C."/>
            <person name="Xie Q."/>
            <person name="Ylla G."/>
            <person name="Poulsen M."/>
            <person name="Gibbs R.A."/>
            <person name="Schal C."/>
            <person name="Richards S."/>
            <person name="Belles X."/>
            <person name="Korb J."/>
            <person name="Bornberg-Bauer E."/>
        </authorList>
    </citation>
    <scope>NUCLEOTIDE SEQUENCE [LARGE SCALE GENOMIC DNA]</scope>
    <source>
        <tissue evidence="2">Whole body</tissue>
    </source>
</reference>
<dbReference type="GO" id="GO:0005634">
    <property type="term" value="C:nucleus"/>
    <property type="evidence" value="ECO:0007669"/>
    <property type="project" value="TreeGrafter"/>
</dbReference>
<dbReference type="InterPro" id="IPR036940">
    <property type="entry name" value="PI3/4_kinase_cat_sf"/>
</dbReference>
<accession>A0A2J7QAR5</accession>
<dbReference type="GO" id="GO:0005737">
    <property type="term" value="C:cytoplasm"/>
    <property type="evidence" value="ECO:0007669"/>
    <property type="project" value="TreeGrafter"/>
</dbReference>
<dbReference type="AlphaFoldDB" id="A0A2J7QAR5"/>
<dbReference type="GO" id="GO:0004674">
    <property type="term" value="F:protein serine/threonine kinase activity"/>
    <property type="evidence" value="ECO:0007669"/>
    <property type="project" value="TreeGrafter"/>
</dbReference>
<feature type="domain" description="PI3K/PI4K catalytic" evidence="1">
    <location>
        <begin position="1"/>
        <end position="87"/>
    </location>
</feature>
<dbReference type="PANTHER" id="PTHR11139:SF119">
    <property type="entry name" value="SERINE_THREONINE-PROTEIN KINASE SMG1"/>
    <property type="match status" value="1"/>
</dbReference>
<protein>
    <recommendedName>
        <fullName evidence="1">PI3K/PI4K catalytic domain-containing protein</fullName>
    </recommendedName>
</protein>
<dbReference type="GO" id="GO:0031932">
    <property type="term" value="C:TORC2 complex"/>
    <property type="evidence" value="ECO:0007669"/>
    <property type="project" value="TreeGrafter"/>
</dbReference>
<organism evidence="2 3">
    <name type="scientific">Cryptotermes secundus</name>
    <dbReference type="NCBI Taxonomy" id="105785"/>
    <lineage>
        <taxon>Eukaryota</taxon>
        <taxon>Metazoa</taxon>
        <taxon>Ecdysozoa</taxon>
        <taxon>Arthropoda</taxon>
        <taxon>Hexapoda</taxon>
        <taxon>Insecta</taxon>
        <taxon>Pterygota</taxon>
        <taxon>Neoptera</taxon>
        <taxon>Polyneoptera</taxon>
        <taxon>Dictyoptera</taxon>
        <taxon>Blattodea</taxon>
        <taxon>Blattoidea</taxon>
        <taxon>Termitoidae</taxon>
        <taxon>Kalotermitidae</taxon>
        <taxon>Cryptotermitinae</taxon>
        <taxon>Cryptotermes</taxon>
    </lineage>
</organism>
<sequence>MIPVSCSLQGIFRLACEHVLKVMKKGRETLLTLLEAFVYDPLIDWTPGNEAGYTGAVYGGGQAVTMETKQSRKELEREVTLGMFCVRVAEMKADWLANRDELLAAMLELVSKLNQWLEAQRCMKEAEESLQDCHQQMALVKEAEAHGPSGQHPLYTLATRYAKHRRAHDAREKARAALTEKIEDCEKHLNLHKVALASVRGPQLAQWVAELNFPIDKDSHMVFDLVQEFLQNAGQ</sequence>